<evidence type="ECO:0000256" key="1">
    <source>
        <dbReference type="SAM" id="Phobius"/>
    </source>
</evidence>
<keyword evidence="1" id="KW-1133">Transmembrane helix</keyword>
<proteinExistence type="predicted"/>
<gene>
    <name evidence="2" type="ORF">K402DRAFT_25432</name>
</gene>
<sequence length="96" mass="11024">MCVATQKLVVHWAKGRCLIWGWVGWFASLLLHQDWFWFFSSSFRRAGGNVIQFSRLLNMAFSGGTFSRAASNLLRKRGREVSVSKLLRTSVCRLRA</sequence>
<dbReference type="AlphaFoldDB" id="A0A6G1H626"/>
<dbReference type="EMBL" id="ML977148">
    <property type="protein sequence ID" value="KAF1988512.1"/>
    <property type="molecule type" value="Genomic_DNA"/>
</dbReference>
<reference evidence="2" key="1">
    <citation type="journal article" date="2020" name="Stud. Mycol.">
        <title>101 Dothideomycetes genomes: a test case for predicting lifestyles and emergence of pathogens.</title>
        <authorList>
            <person name="Haridas S."/>
            <person name="Albert R."/>
            <person name="Binder M."/>
            <person name="Bloem J."/>
            <person name="Labutti K."/>
            <person name="Salamov A."/>
            <person name="Andreopoulos B."/>
            <person name="Baker S."/>
            <person name="Barry K."/>
            <person name="Bills G."/>
            <person name="Bluhm B."/>
            <person name="Cannon C."/>
            <person name="Castanera R."/>
            <person name="Culley D."/>
            <person name="Daum C."/>
            <person name="Ezra D."/>
            <person name="Gonzalez J."/>
            <person name="Henrissat B."/>
            <person name="Kuo A."/>
            <person name="Liang C."/>
            <person name="Lipzen A."/>
            <person name="Lutzoni F."/>
            <person name="Magnuson J."/>
            <person name="Mondo S."/>
            <person name="Nolan M."/>
            <person name="Ohm R."/>
            <person name="Pangilinan J."/>
            <person name="Park H.-J."/>
            <person name="Ramirez L."/>
            <person name="Alfaro M."/>
            <person name="Sun H."/>
            <person name="Tritt A."/>
            <person name="Yoshinaga Y."/>
            <person name="Zwiers L.-H."/>
            <person name="Turgeon B."/>
            <person name="Goodwin S."/>
            <person name="Spatafora J."/>
            <person name="Crous P."/>
            <person name="Grigoriev I."/>
        </authorList>
    </citation>
    <scope>NUCLEOTIDE SEQUENCE</scope>
    <source>
        <strain evidence="2">CBS 113979</strain>
    </source>
</reference>
<evidence type="ECO:0000313" key="3">
    <source>
        <dbReference type="Proteomes" id="UP000800041"/>
    </source>
</evidence>
<feature type="transmembrane region" description="Helical" evidence="1">
    <location>
        <begin position="19"/>
        <end position="39"/>
    </location>
</feature>
<keyword evidence="1" id="KW-0472">Membrane</keyword>
<dbReference type="Proteomes" id="UP000800041">
    <property type="component" value="Unassembled WGS sequence"/>
</dbReference>
<keyword evidence="3" id="KW-1185">Reference proteome</keyword>
<protein>
    <submittedName>
        <fullName evidence="2">Uncharacterized protein</fullName>
    </submittedName>
</protein>
<keyword evidence="1" id="KW-0812">Transmembrane</keyword>
<organism evidence="2 3">
    <name type="scientific">Aulographum hederae CBS 113979</name>
    <dbReference type="NCBI Taxonomy" id="1176131"/>
    <lineage>
        <taxon>Eukaryota</taxon>
        <taxon>Fungi</taxon>
        <taxon>Dikarya</taxon>
        <taxon>Ascomycota</taxon>
        <taxon>Pezizomycotina</taxon>
        <taxon>Dothideomycetes</taxon>
        <taxon>Pleosporomycetidae</taxon>
        <taxon>Aulographales</taxon>
        <taxon>Aulographaceae</taxon>
    </lineage>
</organism>
<name>A0A6G1H626_9PEZI</name>
<accession>A0A6G1H626</accession>
<evidence type="ECO:0000313" key="2">
    <source>
        <dbReference type="EMBL" id="KAF1988512.1"/>
    </source>
</evidence>